<proteinExistence type="predicted"/>
<dbReference type="Gene3D" id="2.130.10.10">
    <property type="entry name" value="YVTN repeat-like/Quinoprotein amine dehydrogenase"/>
    <property type="match status" value="1"/>
</dbReference>
<evidence type="ECO:0000256" key="1">
    <source>
        <dbReference type="SAM" id="SignalP"/>
    </source>
</evidence>
<dbReference type="RefSeq" id="WP_262564094.1">
    <property type="nucleotide sequence ID" value="NZ_JAPFCC010000001.1"/>
</dbReference>
<accession>A0ABT3MY94</accession>
<dbReference type="EMBL" id="JAPFCC010000001">
    <property type="protein sequence ID" value="MCW7554352.1"/>
    <property type="molecule type" value="Genomic_DNA"/>
</dbReference>
<dbReference type="InterPro" id="IPR015943">
    <property type="entry name" value="WD40/YVTN_repeat-like_dom_sf"/>
</dbReference>
<protein>
    <submittedName>
        <fullName evidence="2">Uncharacterized protein</fullName>
    </submittedName>
</protein>
<feature type="signal peptide" evidence="1">
    <location>
        <begin position="1"/>
        <end position="34"/>
    </location>
</feature>
<evidence type="ECO:0000313" key="3">
    <source>
        <dbReference type="Proteomes" id="UP001209854"/>
    </source>
</evidence>
<gene>
    <name evidence="2" type="ORF">NX722_17340</name>
</gene>
<name>A0ABT3MY94_9GAMM</name>
<reference evidence="2 3" key="1">
    <citation type="submission" date="2022-10" db="EMBL/GenBank/DDBJ databases">
        <title>High-quality genome sequences of two octocoral-associated bacteria, Endozoicomonas euniceicola EF212 and Endozoicomonas gorgoniicola PS125.</title>
        <authorList>
            <person name="Chiou Y.-J."/>
            <person name="Chen Y.-H."/>
        </authorList>
    </citation>
    <scope>NUCLEOTIDE SEQUENCE [LARGE SCALE GENOMIC DNA]</scope>
    <source>
        <strain evidence="2 3">PS125</strain>
    </source>
</reference>
<dbReference type="SUPFAM" id="SSF63825">
    <property type="entry name" value="YWTD domain"/>
    <property type="match status" value="1"/>
</dbReference>
<keyword evidence="3" id="KW-1185">Reference proteome</keyword>
<keyword evidence="1" id="KW-0732">Signal</keyword>
<comment type="caution">
    <text evidence="2">The sequence shown here is derived from an EMBL/GenBank/DDBJ whole genome shotgun (WGS) entry which is preliminary data.</text>
</comment>
<feature type="chain" id="PRO_5047255042" evidence="1">
    <location>
        <begin position="35"/>
        <end position="616"/>
    </location>
</feature>
<evidence type="ECO:0000313" key="2">
    <source>
        <dbReference type="EMBL" id="MCW7554352.1"/>
    </source>
</evidence>
<organism evidence="2 3">
    <name type="scientific">Endozoicomonas gorgoniicola</name>
    <dbReference type="NCBI Taxonomy" id="1234144"/>
    <lineage>
        <taxon>Bacteria</taxon>
        <taxon>Pseudomonadati</taxon>
        <taxon>Pseudomonadota</taxon>
        <taxon>Gammaproteobacteria</taxon>
        <taxon>Oceanospirillales</taxon>
        <taxon>Endozoicomonadaceae</taxon>
        <taxon>Endozoicomonas</taxon>
    </lineage>
</organism>
<dbReference type="Proteomes" id="UP001209854">
    <property type="component" value="Unassembled WGS sequence"/>
</dbReference>
<sequence length="616" mass="67044">MYHEFKIRYSTVIRHLSPLALSMTLLVNSVPGKAAPTGANATIAPNPINATTVPTAINATTPATTSAYGAVDCTLDIKTGGSSVGYGRCPLASRCSGSEAKNDCIPEFGAKYGGQFVPAIRQWGTSDIGGLKNPVDVAENPKKRGQIWAVNSGGDSLSIFYCPRTKTGYKPEERSDLASCHFMHHPTAIDFGEAPADGDKPDFPGTMAEYLSKSGTFITTPGGCNDYTAINFMRPDYTKRRCTDFMGPTLWENNLKTFAIKNNDFFPDNLKMKPFGSHLSMIHQQPYAMGVVWDGKDAGYWTWDAGVDSKYGSIVYTNITQSHGYGGYTHTGASLFRYAGTTMTKKSAAGPIIPGHMVKYDKFLFIANPAKGVINVLDTGSGSSGGHVKPKREWREYYTTYTSMVGATFTELKVKGLKLETPSGLAISEDRLFVTDAATGYIHAIRLNLKTQNHTLIGSIYTPSSRIAGLTIDKQTKRIWFVDSIEHTLSVVEPPCSNIAQCDYSGDSPWSDDCAPDMDEKGKPVWDAHIEKAKNHSNWKGCARYYYLACPGGNVHKNSKLEVCYRKGGNWKNADVEWSEGESTCHCPTTSGANQVAASVMLPAVLIPALTGLVFW</sequence>